<evidence type="ECO:0000313" key="9">
    <source>
        <dbReference type="Proteomes" id="UP001595765"/>
    </source>
</evidence>
<keyword evidence="5" id="KW-0804">Transcription</keyword>
<dbReference type="InterPro" id="IPR013249">
    <property type="entry name" value="RNA_pol_sigma70_r4_t2"/>
</dbReference>
<feature type="domain" description="RNA polymerase sigma factor 70 region 4 type 2" evidence="7">
    <location>
        <begin position="202"/>
        <end position="253"/>
    </location>
</feature>
<keyword evidence="3" id="KW-0731">Sigma factor</keyword>
<accession>A0ABV8HQ24</accession>
<dbReference type="EMBL" id="JBHSBB010000010">
    <property type="protein sequence ID" value="MFC4032875.1"/>
    <property type="molecule type" value="Genomic_DNA"/>
</dbReference>
<sequence>MTARKKRGKAPRARGGRPSRPAEPPHEAPPPRATGRSASPAGQDSRPAAADPPAATGPERVPAQTYHPVAAAIPAPAARPDSGRQRPRTPEAAFDALYLHAAGPLLRQVELLTGVPPFARHVVTHAFGLAWQRWPEVARDSDPVGWVRAAAYDYALAPWQCWALDRRLRLRVPGCPQNTEPRFDPQLGPRLGPQLPPGRQDPLEAALLELPPVHRRALLLHDGLGLGLRETAAEIEASTLATAARIARAREALAEAVLEPELEPGPPEALSARLGALLRRDGDTPEPPDRPEAVRAAGEHGVRLRTVGALTLTGLIAAVTTLTIALAPAHGPRAATVDPVNPVHSVHSVRPVHADVPAAGKPIRDRAPATAPGGGTQRRGPAPR</sequence>
<feature type="region of interest" description="Disordered" evidence="6">
    <location>
        <begin position="354"/>
        <end position="384"/>
    </location>
</feature>
<reference evidence="9" key="1">
    <citation type="journal article" date="2019" name="Int. J. Syst. Evol. Microbiol.">
        <title>The Global Catalogue of Microorganisms (GCM) 10K type strain sequencing project: providing services to taxonomists for standard genome sequencing and annotation.</title>
        <authorList>
            <consortium name="The Broad Institute Genomics Platform"/>
            <consortium name="The Broad Institute Genome Sequencing Center for Infectious Disease"/>
            <person name="Wu L."/>
            <person name="Ma J."/>
        </authorList>
    </citation>
    <scope>NUCLEOTIDE SEQUENCE [LARGE SCALE GENOMIC DNA]</scope>
    <source>
        <strain evidence="9">CGMCC 4.7237</strain>
    </source>
</reference>
<keyword evidence="4" id="KW-0238">DNA-binding</keyword>
<dbReference type="PANTHER" id="PTHR43133">
    <property type="entry name" value="RNA POLYMERASE ECF-TYPE SIGMA FACTO"/>
    <property type="match status" value="1"/>
</dbReference>
<evidence type="ECO:0000256" key="6">
    <source>
        <dbReference type="SAM" id="MobiDB-lite"/>
    </source>
</evidence>
<dbReference type="SUPFAM" id="SSF88659">
    <property type="entry name" value="Sigma3 and sigma4 domains of RNA polymerase sigma factors"/>
    <property type="match status" value="1"/>
</dbReference>
<feature type="region of interest" description="Disordered" evidence="6">
    <location>
        <begin position="1"/>
        <end position="61"/>
    </location>
</feature>
<proteinExistence type="inferred from homology"/>
<protein>
    <submittedName>
        <fullName evidence="8">Sigma factor-like helix-turn-helix DNA-binding protein</fullName>
    </submittedName>
</protein>
<name>A0ABV8HQ24_9ACTN</name>
<evidence type="ECO:0000256" key="2">
    <source>
        <dbReference type="ARBA" id="ARBA00023015"/>
    </source>
</evidence>
<comment type="caution">
    <text evidence="8">The sequence shown here is derived from an EMBL/GenBank/DDBJ whole genome shotgun (WGS) entry which is preliminary data.</text>
</comment>
<evidence type="ECO:0000313" key="8">
    <source>
        <dbReference type="EMBL" id="MFC4032875.1"/>
    </source>
</evidence>
<feature type="compositionally biased region" description="Basic residues" evidence="6">
    <location>
        <begin position="1"/>
        <end position="17"/>
    </location>
</feature>
<evidence type="ECO:0000256" key="3">
    <source>
        <dbReference type="ARBA" id="ARBA00023082"/>
    </source>
</evidence>
<dbReference type="PANTHER" id="PTHR43133:SF8">
    <property type="entry name" value="RNA POLYMERASE SIGMA FACTOR HI_1459-RELATED"/>
    <property type="match status" value="1"/>
</dbReference>
<dbReference type="InterPro" id="IPR013324">
    <property type="entry name" value="RNA_pol_sigma_r3/r4-like"/>
</dbReference>
<organism evidence="8 9">
    <name type="scientific">Streptomyces polygonati</name>
    <dbReference type="NCBI Taxonomy" id="1617087"/>
    <lineage>
        <taxon>Bacteria</taxon>
        <taxon>Bacillati</taxon>
        <taxon>Actinomycetota</taxon>
        <taxon>Actinomycetes</taxon>
        <taxon>Kitasatosporales</taxon>
        <taxon>Streptomycetaceae</taxon>
        <taxon>Streptomyces</taxon>
    </lineage>
</organism>
<dbReference type="Pfam" id="PF08281">
    <property type="entry name" value="Sigma70_r4_2"/>
    <property type="match status" value="1"/>
</dbReference>
<dbReference type="InterPro" id="IPR039425">
    <property type="entry name" value="RNA_pol_sigma-70-like"/>
</dbReference>
<keyword evidence="9" id="KW-1185">Reference proteome</keyword>
<evidence type="ECO:0000256" key="1">
    <source>
        <dbReference type="ARBA" id="ARBA00010641"/>
    </source>
</evidence>
<evidence type="ECO:0000256" key="5">
    <source>
        <dbReference type="ARBA" id="ARBA00023163"/>
    </source>
</evidence>
<dbReference type="Proteomes" id="UP001595765">
    <property type="component" value="Unassembled WGS sequence"/>
</dbReference>
<dbReference type="Gene3D" id="1.10.10.10">
    <property type="entry name" value="Winged helix-like DNA-binding domain superfamily/Winged helix DNA-binding domain"/>
    <property type="match status" value="1"/>
</dbReference>
<gene>
    <name evidence="8" type="ORF">ACFO3J_15455</name>
</gene>
<evidence type="ECO:0000259" key="7">
    <source>
        <dbReference type="Pfam" id="PF08281"/>
    </source>
</evidence>
<keyword evidence="2" id="KW-0805">Transcription regulation</keyword>
<comment type="similarity">
    <text evidence="1">Belongs to the sigma-70 factor family. ECF subfamily.</text>
</comment>
<dbReference type="InterPro" id="IPR036388">
    <property type="entry name" value="WH-like_DNA-bd_sf"/>
</dbReference>
<evidence type="ECO:0000256" key="4">
    <source>
        <dbReference type="ARBA" id="ARBA00023125"/>
    </source>
</evidence>
<dbReference type="RefSeq" id="WP_386429961.1">
    <property type="nucleotide sequence ID" value="NZ_JBHSBB010000010.1"/>
</dbReference>